<gene>
    <name evidence="3" type="ORF">GTQ48_04390</name>
</gene>
<dbReference type="PANTHER" id="PTHR22603">
    <property type="entry name" value="CHOLINE/ETHANOALAMINE KINASE"/>
    <property type="match status" value="1"/>
</dbReference>
<evidence type="ECO:0000259" key="2">
    <source>
        <dbReference type="Pfam" id="PF01636"/>
    </source>
</evidence>
<dbReference type="Proteomes" id="UP000471381">
    <property type="component" value="Unassembled WGS sequence"/>
</dbReference>
<protein>
    <submittedName>
        <fullName evidence="3">Phosphotransferase</fullName>
    </submittedName>
</protein>
<keyword evidence="3" id="KW-0808">Transferase</keyword>
<dbReference type="Pfam" id="PF01636">
    <property type="entry name" value="APH"/>
    <property type="match status" value="1"/>
</dbReference>
<dbReference type="SUPFAM" id="SSF56112">
    <property type="entry name" value="Protein kinase-like (PK-like)"/>
    <property type="match status" value="1"/>
</dbReference>
<dbReference type="GO" id="GO:0006646">
    <property type="term" value="P:phosphatidylethanolamine biosynthetic process"/>
    <property type="evidence" value="ECO:0007669"/>
    <property type="project" value="TreeGrafter"/>
</dbReference>
<reference evidence="3 4" key="1">
    <citation type="submission" date="2020-01" db="EMBL/GenBank/DDBJ databases">
        <title>Genomes of bacteria type strains.</title>
        <authorList>
            <person name="Chen J."/>
            <person name="Zhu S."/>
            <person name="Yang J."/>
        </authorList>
    </citation>
    <scope>NUCLEOTIDE SEQUENCE [LARGE SCALE GENOMIC DNA]</scope>
    <source>
        <strain evidence="3 4">LMG 24078</strain>
    </source>
</reference>
<evidence type="ECO:0000256" key="1">
    <source>
        <dbReference type="SAM" id="MobiDB-lite"/>
    </source>
</evidence>
<feature type="region of interest" description="Disordered" evidence="1">
    <location>
        <begin position="102"/>
        <end position="123"/>
    </location>
</feature>
<dbReference type="InterPro" id="IPR002575">
    <property type="entry name" value="Aminoglycoside_PTrfase"/>
</dbReference>
<dbReference type="Gene3D" id="3.90.1200.10">
    <property type="match status" value="1"/>
</dbReference>
<dbReference type="GO" id="GO:0004305">
    <property type="term" value="F:ethanolamine kinase activity"/>
    <property type="evidence" value="ECO:0007669"/>
    <property type="project" value="TreeGrafter"/>
</dbReference>
<feature type="compositionally biased region" description="Polar residues" evidence="1">
    <location>
        <begin position="102"/>
        <end position="111"/>
    </location>
</feature>
<keyword evidence="4" id="KW-1185">Reference proteome</keyword>
<dbReference type="AlphaFoldDB" id="A0A6N9TC68"/>
<dbReference type="GO" id="GO:0005737">
    <property type="term" value="C:cytoplasm"/>
    <property type="evidence" value="ECO:0007669"/>
    <property type="project" value="TreeGrafter"/>
</dbReference>
<accession>A0A6N9TC68</accession>
<dbReference type="PANTHER" id="PTHR22603:SF66">
    <property type="entry name" value="ETHANOLAMINE KINASE"/>
    <property type="match status" value="1"/>
</dbReference>
<evidence type="ECO:0000313" key="4">
    <source>
        <dbReference type="Proteomes" id="UP000471381"/>
    </source>
</evidence>
<dbReference type="RefSeq" id="WP_163105335.1">
    <property type="nucleotide sequence ID" value="NZ_JAAAWO010000002.1"/>
</dbReference>
<name>A0A6N9TC68_9ALTE</name>
<dbReference type="EMBL" id="JAAAWO010000002">
    <property type="protein sequence ID" value="NDW14770.1"/>
    <property type="molecule type" value="Genomic_DNA"/>
</dbReference>
<dbReference type="InterPro" id="IPR011009">
    <property type="entry name" value="Kinase-like_dom_sf"/>
</dbReference>
<proteinExistence type="predicted"/>
<comment type="caution">
    <text evidence="3">The sequence shown here is derived from an EMBL/GenBank/DDBJ whole genome shotgun (WGS) entry which is preliminary data.</text>
</comment>
<evidence type="ECO:0000313" key="3">
    <source>
        <dbReference type="EMBL" id="NDW14770.1"/>
    </source>
</evidence>
<sequence>MTDNQLLQLLHKPLGLSAEASLYRCPAGAVNHVYHLRDANLSAAVKWLGDDNFSGVKRREQFVLQQSLSRLGAAPAPIWLSADEKIWVEQWIDCDANEIKQGNSAQESSVQKNHKQADSQPEALTPQQMAQVLAQLHALPVSGHPLNLYGRWQHYLEVANITPTSALFDKVCELKHHVINSERAFCGDSDAENRSNDSVTESDIVICHNDLLRAHVLKATASPPLLIDWEYAAIGNRYFDVASCCLINGFTEAESVQLVNTYADEMGICPQRASSQHKLFSDIVHVTNVLWRAAMDATANNETLLNENSTH</sequence>
<feature type="domain" description="Aminoglycoside phosphotransferase" evidence="2">
    <location>
        <begin position="66"/>
        <end position="265"/>
    </location>
</feature>
<organism evidence="3 4">
    <name type="scientific">Alteromonas genovensis</name>
    <dbReference type="NCBI Taxonomy" id="471225"/>
    <lineage>
        <taxon>Bacteria</taxon>
        <taxon>Pseudomonadati</taxon>
        <taxon>Pseudomonadota</taxon>
        <taxon>Gammaproteobacteria</taxon>
        <taxon>Alteromonadales</taxon>
        <taxon>Alteromonadaceae</taxon>
        <taxon>Alteromonas/Salinimonas group</taxon>
        <taxon>Alteromonas</taxon>
    </lineage>
</organism>